<protein>
    <submittedName>
        <fullName evidence="1">Uncharacterized protein</fullName>
    </submittedName>
</protein>
<dbReference type="EMBL" id="UPXX01000029">
    <property type="protein sequence ID" value="VBB44913.1"/>
    <property type="molecule type" value="Genomic_DNA"/>
</dbReference>
<dbReference type="AlphaFoldDB" id="A0A653AAB4"/>
<evidence type="ECO:0000313" key="1">
    <source>
        <dbReference type="EMBL" id="VBB44913.1"/>
    </source>
</evidence>
<accession>A0A653AAB4</accession>
<gene>
    <name evidence="1" type="ORF">TRIP_B350084</name>
</gene>
<proteinExistence type="predicted"/>
<organism evidence="1">
    <name type="scientific">Uncultured Desulfatiglans sp</name>
    <dbReference type="NCBI Taxonomy" id="1748965"/>
    <lineage>
        <taxon>Bacteria</taxon>
        <taxon>Pseudomonadati</taxon>
        <taxon>Thermodesulfobacteriota</taxon>
        <taxon>Desulfobacteria</taxon>
        <taxon>Desulfatiglandales</taxon>
        <taxon>Desulfatiglandaceae</taxon>
        <taxon>Desulfatiglans</taxon>
        <taxon>environmental samples</taxon>
    </lineage>
</organism>
<reference evidence="1" key="1">
    <citation type="submission" date="2018-07" db="EMBL/GenBank/DDBJ databases">
        <authorList>
            <consortium name="Genoscope - CEA"/>
            <person name="William W."/>
        </authorList>
    </citation>
    <scope>NUCLEOTIDE SEQUENCE</scope>
    <source>
        <strain evidence="1">IK1</strain>
    </source>
</reference>
<sequence>MGQRQRTEISENFRPIRLVATNVISRKGYFDCEITGFERRDCGGRPLLVIKFVVTKGRCSGFELSSGFYYEEMKGKVRFTHLCNAVGITDKLRDPNVLVGKRLRVRVVPKTVERNGRKFRNLVITRFHELR</sequence>
<name>A0A653AAB4_UNCDX</name>